<comment type="caution">
    <text evidence="3">The sequence shown here is derived from an EMBL/GenBank/DDBJ whole genome shotgun (WGS) entry which is preliminary data.</text>
</comment>
<feature type="compositionally biased region" description="Basic and acidic residues" evidence="1">
    <location>
        <begin position="1021"/>
        <end position="1041"/>
    </location>
</feature>
<feature type="compositionally biased region" description="Basic and acidic residues" evidence="1">
    <location>
        <begin position="1205"/>
        <end position="1219"/>
    </location>
</feature>
<accession>A0ABP0R3I0</accession>
<protein>
    <recommendedName>
        <fullName evidence="5">1,3-beta-glucan synthase</fullName>
    </recommendedName>
</protein>
<keyword evidence="4" id="KW-1185">Reference proteome</keyword>
<feature type="transmembrane region" description="Helical" evidence="2">
    <location>
        <begin position="433"/>
        <end position="454"/>
    </location>
</feature>
<keyword evidence="2" id="KW-1133">Transmembrane helix</keyword>
<feature type="transmembrane region" description="Helical" evidence="2">
    <location>
        <begin position="508"/>
        <end position="525"/>
    </location>
</feature>
<gene>
    <name evidence="3" type="ORF">CCMP2556_LOCUS44736</name>
</gene>
<keyword evidence="2" id="KW-0812">Transmembrane</keyword>
<feature type="region of interest" description="Disordered" evidence="1">
    <location>
        <begin position="982"/>
        <end position="1072"/>
    </location>
</feature>
<evidence type="ECO:0000313" key="4">
    <source>
        <dbReference type="Proteomes" id="UP001642484"/>
    </source>
</evidence>
<evidence type="ECO:0000256" key="1">
    <source>
        <dbReference type="SAM" id="MobiDB-lite"/>
    </source>
</evidence>
<sequence length="1624" mass="180811">MDQTDTTDLQDVLEFGDLEDVLEFGDVTDLQDVLESRDVTDLTVTDLAEGHTSREAGVSWSSETDSCDSEVDRTLSMTATVSLSLILKPELLRGTPLSVALSGFCKYWAGLSSGPGRAALFNLSRAVLSIDVFLSHDWETSRWMKLLTLVLYFNSHAAAIASLLSSLVIGVAKTQLGSSIWQHDLWTFSCYPVFLVFLFFWQRIRSCFASPWMVFLDKLCIHQENDELKLLGILGLGAFVRRSNKLLVLWSKRTFGRLWCAYEIGCFLSGRPLEQEQIEILPVTVAAILFLISGLWHVVIFSFIWSLSAFDGNSMSNLVFLCGIFLPCVCLILPPVNYLGLGLIDDLDQLPQQLKSFQIQACQCFCCNNSHKHPETGAEMICDRQLVYESLASLYTRQSEHGSDPLDCFNRRVREKLRPRILRKLRLNFGLRYMASLVWVSNLPELSLIIWDISRGPEVPMSGLDYAAWCARLLLHWAHLFVLMALSLTFSRHLWKLRKLPFFRARRLLCSICLAPIQVILIGALEASMELTLAMTGENSFLLWVPLHTLWPRVFRAAWIFFHRFSTEECVVQKDGRHRDHEVMRVARAHEVLKSRAGALLDEAVALEVRAQLNEREAELLEFGWSLDAYETGSLSSLDTGAGHRGFHKRLGPFGLDLASLLLFTGWNEQSAERKDLLSEQENLRARCRNDGDAVEALNTYSAAKAAIASWREAFRQEEFNAAPPDEFVGLAGSARAELDVHAEGLASLEEAVASLCERGVEDRAKVGRKFRAKTPRRLPVPMGGGMAGIFLSADRAAAERLRAKHALDVRRGLSRTYTVETILQILDSATAFRKTFDFLYLPKRGDQREQARFLADALALGAVDQRSATRSTRKRERGELVADLLPVMQRCVTPQLLQWARQADGVWDIARFRRKMELYIGASGDTRLPPAGVVAVGEAMPTLGWDMQGLRRDAADALYDTKADGDLLQLMQLGGRACSPHELAGGTRTPDAAVPARRERPARAVPIPQPDGQRLGPRGQRTEVPRSRTTKLEELEERGKASVGRRKPRTSACERRRHGAAGARPSVEQNPHYVAPNESARAERDAEGNVTLYAWARMLPTPLTCEGESCVLQRSHREAPPSLWPTEVVLPLRSQMQVLSAWYGHPSDPGRRLDVSERVKALLEGHEHLGSGLGNLLRESLHRPLGLNDATSGGPDAQRRAANAKRERPEAPWTGQREDRPALNLMDINVYHDPAVRLYKVLQVLLTLRRWKTLPSCEHSVLGAGPTGAGRAATEREGSCWSLAEQLKSNDADLLGVIDWSLLTREAQGVPPPRYEGRFSALRPGGAQAEQLAWAVKHFEVDEVRRLLRRWPAGAVAGLHAGYEQAGRNGFVVGLPPFLVLVGLSTEDNTLFHLAAGETARAAARREQAEEAAGEVEGPWPDDAAVLAETASPKTSFLGLRAAEGVCGTSRRLRRGGRPDWTMPVISWMSLVALRRGSTRPRVVCGCVPKNLVEGWVVKYQRDGPESTSLGLAVVDEKGRLQPLCTWEEHMEDADAIDAEDRVVPLDPDSIDASRRVLRPMPFTPCASVSVNDRQLLDVMVSHRQMPRPVNPHGEEDTYLVDEEEDLSDVEIVVRPECEPSMV</sequence>
<feature type="compositionally biased region" description="Basic residues" evidence="1">
    <location>
        <begin position="1044"/>
        <end position="1060"/>
    </location>
</feature>
<evidence type="ECO:0000256" key="2">
    <source>
        <dbReference type="SAM" id="Phobius"/>
    </source>
</evidence>
<feature type="transmembrane region" description="Helical" evidence="2">
    <location>
        <begin position="280"/>
        <end position="306"/>
    </location>
</feature>
<feature type="transmembrane region" description="Helical" evidence="2">
    <location>
        <begin position="318"/>
        <end position="344"/>
    </location>
</feature>
<evidence type="ECO:0000313" key="3">
    <source>
        <dbReference type="EMBL" id="CAK9093682.1"/>
    </source>
</evidence>
<organism evidence="3 4">
    <name type="scientific">Durusdinium trenchii</name>
    <dbReference type="NCBI Taxonomy" id="1381693"/>
    <lineage>
        <taxon>Eukaryota</taxon>
        <taxon>Sar</taxon>
        <taxon>Alveolata</taxon>
        <taxon>Dinophyceae</taxon>
        <taxon>Suessiales</taxon>
        <taxon>Symbiodiniaceae</taxon>
        <taxon>Durusdinium</taxon>
    </lineage>
</organism>
<dbReference type="EMBL" id="CAXAMN010025250">
    <property type="protein sequence ID" value="CAK9093682.1"/>
    <property type="molecule type" value="Genomic_DNA"/>
</dbReference>
<proteinExistence type="predicted"/>
<keyword evidence="2" id="KW-0472">Membrane</keyword>
<name>A0ABP0R3I0_9DINO</name>
<feature type="region of interest" description="Disordered" evidence="1">
    <location>
        <begin position="1186"/>
        <end position="1219"/>
    </location>
</feature>
<feature type="transmembrane region" description="Helical" evidence="2">
    <location>
        <begin position="466"/>
        <end position="488"/>
    </location>
</feature>
<feature type="transmembrane region" description="Helical" evidence="2">
    <location>
        <begin position="184"/>
        <end position="201"/>
    </location>
</feature>
<reference evidence="3 4" key="1">
    <citation type="submission" date="2024-02" db="EMBL/GenBank/DDBJ databases">
        <authorList>
            <person name="Chen Y."/>
            <person name="Shah S."/>
            <person name="Dougan E. K."/>
            <person name="Thang M."/>
            <person name="Chan C."/>
        </authorList>
    </citation>
    <scope>NUCLEOTIDE SEQUENCE [LARGE SCALE GENOMIC DNA]</scope>
</reference>
<evidence type="ECO:0008006" key="5">
    <source>
        <dbReference type="Google" id="ProtNLM"/>
    </source>
</evidence>
<dbReference type="Proteomes" id="UP001642484">
    <property type="component" value="Unassembled WGS sequence"/>
</dbReference>
<feature type="transmembrane region" description="Helical" evidence="2">
    <location>
        <begin position="149"/>
        <end position="172"/>
    </location>
</feature>